<feature type="domain" description="HTH araC/xylS-type" evidence="3">
    <location>
        <begin position="1"/>
        <end position="50"/>
    </location>
</feature>
<evidence type="ECO:0000313" key="4">
    <source>
        <dbReference type="EMBL" id="EEG47902.1"/>
    </source>
</evidence>
<keyword evidence="1" id="KW-0805">Transcription regulation</keyword>
<dbReference type="PROSITE" id="PS01124">
    <property type="entry name" value="HTH_ARAC_FAMILY_2"/>
    <property type="match status" value="1"/>
</dbReference>
<accession>C0CQM3</accession>
<keyword evidence="5" id="KW-1185">Reference proteome</keyword>
<dbReference type="eggNOG" id="COG2207">
    <property type="taxonomic scope" value="Bacteria"/>
</dbReference>
<protein>
    <recommendedName>
        <fullName evidence="3">HTH araC/xylS-type domain-containing protein</fullName>
    </recommendedName>
</protein>
<dbReference type="InterPro" id="IPR018060">
    <property type="entry name" value="HTH_AraC"/>
</dbReference>
<dbReference type="GeneID" id="88554318"/>
<evidence type="ECO:0000313" key="5">
    <source>
        <dbReference type="Proteomes" id="UP000003100"/>
    </source>
</evidence>
<dbReference type="SUPFAM" id="SSF46689">
    <property type="entry name" value="Homeodomain-like"/>
    <property type="match status" value="1"/>
</dbReference>
<dbReference type="Proteomes" id="UP000003100">
    <property type="component" value="Unassembled WGS sequence"/>
</dbReference>
<dbReference type="InterPro" id="IPR009057">
    <property type="entry name" value="Homeodomain-like_sf"/>
</dbReference>
<dbReference type="GO" id="GO:0043565">
    <property type="term" value="F:sequence-specific DNA binding"/>
    <property type="evidence" value="ECO:0007669"/>
    <property type="project" value="InterPro"/>
</dbReference>
<dbReference type="RefSeq" id="WP_005951168.1">
    <property type="nucleotide sequence ID" value="NZ_CP136423.1"/>
</dbReference>
<dbReference type="GO" id="GO:0003700">
    <property type="term" value="F:DNA-binding transcription factor activity"/>
    <property type="evidence" value="ECO:0007669"/>
    <property type="project" value="InterPro"/>
</dbReference>
<evidence type="ECO:0000259" key="3">
    <source>
        <dbReference type="PROSITE" id="PS01124"/>
    </source>
</evidence>
<proteinExistence type="predicted"/>
<gene>
    <name evidence="4" type="ORF">RUMHYD_03186</name>
</gene>
<reference evidence="4 5" key="2">
    <citation type="submission" date="2009-02" db="EMBL/GenBank/DDBJ databases">
        <title>Draft genome sequence of Blautia hydrogenotrophica DSM 10507 (Ruminococcus hydrogenotrophicus DSM 10507).</title>
        <authorList>
            <person name="Sudarsanam P."/>
            <person name="Ley R."/>
            <person name="Guruge J."/>
            <person name="Turnbaugh P.J."/>
            <person name="Mahowald M."/>
            <person name="Liep D."/>
            <person name="Gordon J."/>
        </authorList>
    </citation>
    <scope>NUCLEOTIDE SEQUENCE [LARGE SCALE GENOMIC DNA]</scope>
    <source>
        <strain evidence="5">DSM 10507 / JCM 14656 / S5a33</strain>
    </source>
</reference>
<dbReference type="Gene3D" id="1.10.10.60">
    <property type="entry name" value="Homeodomain-like"/>
    <property type="match status" value="1"/>
</dbReference>
<evidence type="ECO:0000256" key="1">
    <source>
        <dbReference type="ARBA" id="ARBA00023015"/>
    </source>
</evidence>
<keyword evidence="2" id="KW-0804">Transcription</keyword>
<dbReference type="HOGENOM" id="CLU_2970205_0_0_9"/>
<comment type="caution">
    <text evidence="4">The sequence shown here is derived from an EMBL/GenBank/DDBJ whole genome shotgun (WGS) entry which is preliminary data.</text>
</comment>
<organism evidence="4 5">
    <name type="scientific">Blautia hydrogenotrophica (strain DSM 10507 / JCM 14656 / S5a33)</name>
    <name type="common">Ruminococcus hydrogenotrophicus</name>
    <dbReference type="NCBI Taxonomy" id="476272"/>
    <lineage>
        <taxon>Bacteria</taxon>
        <taxon>Bacillati</taxon>
        <taxon>Bacillota</taxon>
        <taxon>Clostridia</taxon>
        <taxon>Lachnospirales</taxon>
        <taxon>Lachnospiraceae</taxon>
        <taxon>Blautia</taxon>
    </lineage>
</organism>
<dbReference type="AlphaFoldDB" id="C0CQM3"/>
<evidence type="ECO:0000256" key="2">
    <source>
        <dbReference type="ARBA" id="ARBA00023163"/>
    </source>
</evidence>
<dbReference type="EMBL" id="ACBZ01000172">
    <property type="protein sequence ID" value="EEG47902.1"/>
    <property type="molecule type" value="Genomic_DNA"/>
</dbReference>
<dbReference type="PATRIC" id="fig|476272.21.peg.1310"/>
<sequence>MSVHVAKAKKLLKQGVTPAAAIQTGFSDQSHFTNTFHTFIGRVPGMYQDIFEKVSEKK</sequence>
<name>C0CQM3_BLAHS</name>
<reference evidence="4 5" key="1">
    <citation type="submission" date="2009-01" db="EMBL/GenBank/DDBJ databases">
        <authorList>
            <person name="Fulton L."/>
            <person name="Clifton S."/>
            <person name="Fulton B."/>
            <person name="Xu J."/>
            <person name="Minx P."/>
            <person name="Pepin K.H."/>
            <person name="Johnson M."/>
            <person name="Bhonagiri V."/>
            <person name="Nash W.E."/>
            <person name="Mardis E.R."/>
            <person name="Wilson R.K."/>
        </authorList>
    </citation>
    <scope>NUCLEOTIDE SEQUENCE [LARGE SCALE GENOMIC DNA]</scope>
    <source>
        <strain evidence="5">DSM 10507 / JCM 14656 / S5a33</strain>
    </source>
</reference>